<dbReference type="EMBL" id="CP042435">
    <property type="protein sequence ID" value="QEC66335.1"/>
    <property type="molecule type" value="Genomic_DNA"/>
</dbReference>
<evidence type="ECO:0000313" key="1">
    <source>
        <dbReference type="EMBL" id="QEC66335.1"/>
    </source>
</evidence>
<protein>
    <submittedName>
        <fullName evidence="1">Uncharacterized protein</fullName>
    </submittedName>
</protein>
<gene>
    <name evidence="1" type="ORF">FRZ67_03065</name>
</gene>
<dbReference type="OrthoDB" id="676582at2"/>
<evidence type="ECO:0000313" key="2">
    <source>
        <dbReference type="Proteomes" id="UP000321533"/>
    </source>
</evidence>
<reference evidence="1 2" key="1">
    <citation type="journal article" date="2016" name="Int. J. Syst. Evol. Microbiol.">
        <title>Panacibacter ginsenosidivorans gen. nov., sp. nov., with ginsenoside converting activity isolated from soil of a ginseng field.</title>
        <authorList>
            <person name="Siddiqi M.Z."/>
            <person name="Muhammad Shafi S."/>
            <person name="Choi K.D."/>
            <person name="Im W.T."/>
        </authorList>
    </citation>
    <scope>NUCLEOTIDE SEQUENCE [LARGE SCALE GENOMIC DNA]</scope>
    <source>
        <strain evidence="1 2">Gsoil1550</strain>
    </source>
</reference>
<accession>A0A5B8V5J1</accession>
<keyword evidence="2" id="KW-1185">Reference proteome</keyword>
<dbReference type="AlphaFoldDB" id="A0A5B8V5J1"/>
<sequence>MKPDLQQTENKPAAEPVIIADECGDTMWDAVLQQEVKVCDVKTIPKNTASLLKSIDAAQVSDTTKA</sequence>
<organism evidence="1 2">
    <name type="scientific">Panacibacter ginsenosidivorans</name>
    <dbReference type="NCBI Taxonomy" id="1813871"/>
    <lineage>
        <taxon>Bacteria</taxon>
        <taxon>Pseudomonadati</taxon>
        <taxon>Bacteroidota</taxon>
        <taxon>Chitinophagia</taxon>
        <taxon>Chitinophagales</taxon>
        <taxon>Chitinophagaceae</taxon>
        <taxon>Panacibacter</taxon>
    </lineage>
</organism>
<dbReference type="RefSeq" id="WP_147188135.1">
    <property type="nucleotide sequence ID" value="NZ_CP042435.1"/>
</dbReference>
<name>A0A5B8V5J1_9BACT</name>
<proteinExistence type="predicted"/>
<dbReference type="Proteomes" id="UP000321533">
    <property type="component" value="Chromosome"/>
</dbReference>
<dbReference type="KEGG" id="pgin:FRZ67_03065"/>